<protein>
    <submittedName>
        <fullName evidence="3">Uncharacterized protein</fullName>
    </submittedName>
</protein>
<evidence type="ECO:0000313" key="3">
    <source>
        <dbReference type="EMBL" id="NKY69616.1"/>
    </source>
</evidence>
<reference evidence="2 5" key="2">
    <citation type="submission" date="2024-06" db="EMBL/GenBank/DDBJ databases">
        <title>Sequencing the genomes of 1000 actinobacteria strains.</title>
        <authorList>
            <person name="Klenk H.-P."/>
        </authorList>
    </citation>
    <scope>NUCLEOTIDE SEQUENCE [LARGE SCALE GENOMIC DNA]</scope>
    <source>
        <strain evidence="2 5">DSM 44265</strain>
    </source>
</reference>
<evidence type="ECO:0000313" key="2">
    <source>
        <dbReference type="EMBL" id="MET3945296.1"/>
    </source>
</evidence>
<reference evidence="3 4" key="1">
    <citation type="submission" date="2020-04" db="EMBL/GenBank/DDBJ databases">
        <title>MicrobeNet Type strains.</title>
        <authorList>
            <person name="Nicholson A.C."/>
        </authorList>
    </citation>
    <scope>NUCLEOTIDE SEQUENCE [LARGE SCALE GENOMIC DNA]</scope>
    <source>
        <strain evidence="3 4">ATCC 700355</strain>
    </source>
</reference>
<feature type="region of interest" description="Disordered" evidence="1">
    <location>
        <begin position="286"/>
        <end position="306"/>
    </location>
</feature>
<gene>
    <name evidence="3" type="ORF">HF989_09635</name>
    <name evidence="2" type="ORF">JOF50_002159</name>
</gene>
<name>A0A7X6RFC3_9CORY</name>
<dbReference type="AlphaFoldDB" id="A0A7X6RFC3"/>
<proteinExistence type="predicted"/>
<keyword evidence="5" id="KW-1185">Reference proteome</keyword>
<dbReference type="EMBL" id="JAAXPF010000013">
    <property type="protein sequence ID" value="NKY69616.1"/>
    <property type="molecule type" value="Genomic_DNA"/>
</dbReference>
<evidence type="ECO:0000256" key="1">
    <source>
        <dbReference type="SAM" id="MobiDB-lite"/>
    </source>
</evidence>
<dbReference type="RefSeq" id="WP_168686044.1">
    <property type="nucleotide sequence ID" value="NZ_JBEPNZ010000002.1"/>
</dbReference>
<evidence type="ECO:0000313" key="4">
    <source>
        <dbReference type="Proteomes" id="UP000554284"/>
    </source>
</evidence>
<dbReference type="Proteomes" id="UP000554284">
    <property type="component" value="Unassembled WGS sequence"/>
</dbReference>
<dbReference type="Proteomes" id="UP001549139">
    <property type="component" value="Unassembled WGS sequence"/>
</dbReference>
<organism evidence="3 4">
    <name type="scientific">Corynebacterium mucifaciens</name>
    <dbReference type="NCBI Taxonomy" id="57171"/>
    <lineage>
        <taxon>Bacteria</taxon>
        <taxon>Bacillati</taxon>
        <taxon>Actinomycetota</taxon>
        <taxon>Actinomycetes</taxon>
        <taxon>Mycobacteriales</taxon>
        <taxon>Corynebacteriaceae</taxon>
        <taxon>Corynebacterium</taxon>
    </lineage>
</organism>
<comment type="caution">
    <text evidence="3">The sequence shown here is derived from an EMBL/GenBank/DDBJ whole genome shotgun (WGS) entry which is preliminary data.</text>
</comment>
<sequence length="419" mass="47129">MWLRWNGIEPTTFTEEEILARATAINDAVDAATKATIDRETKRCPASPGRSFLLPVEVDEAERSRLCWQSRAIWEDVALRELINWRDVQKACQSGRVAVQHLPFILAALAYFADDKTGHNCAASNLRVASLAQHFAREAARDGHTSRGRKTATLSIKTLERAVKAVVSDLCDIGLIVERARGRHLSAGERVLAYFRHRRYQTRAASVRDLVMPAELWRKEPRPTKPAWACDANPFMHRKNANLRLADIVKKLFNSALLSPHPHVVRRTYSLTVSTWLLSALTRFSETPTPSKQNRRGFKPPSKGAKKIASDLVHPEIGGMSWLLRHPNQPGKKYHLNALARVIDAAGAATSDAATILTSIDAYNAERGWEFHPEDIERPFAWLSTVLQKQTQRNEVSQALDELAREHADDPICMHAFIH</sequence>
<accession>A0A7X6RFC3</accession>
<evidence type="ECO:0000313" key="5">
    <source>
        <dbReference type="Proteomes" id="UP001549139"/>
    </source>
</evidence>
<dbReference type="EMBL" id="JBEPNZ010000002">
    <property type="protein sequence ID" value="MET3945296.1"/>
    <property type="molecule type" value="Genomic_DNA"/>
</dbReference>